<dbReference type="Proteomes" id="UP001211566">
    <property type="component" value="Unassembled WGS sequence"/>
</dbReference>
<dbReference type="EMBL" id="JAKHEY010000004">
    <property type="protein sequence ID" value="MCZ9678235.1"/>
    <property type="molecule type" value="Genomic_DNA"/>
</dbReference>
<feature type="domain" description="SIS" evidence="5">
    <location>
        <begin position="113"/>
        <end position="252"/>
    </location>
</feature>
<evidence type="ECO:0000256" key="1">
    <source>
        <dbReference type="ARBA" id="ARBA00023015"/>
    </source>
</evidence>
<evidence type="ECO:0000313" key="7">
    <source>
        <dbReference type="EMBL" id="MCZ9678235.1"/>
    </source>
</evidence>
<organism evidence="7 9">
    <name type="scientific">Lactobacillus mulieris</name>
    <dbReference type="NCBI Taxonomy" id="2508708"/>
    <lineage>
        <taxon>Bacteria</taxon>
        <taxon>Bacillati</taxon>
        <taxon>Bacillota</taxon>
        <taxon>Bacilli</taxon>
        <taxon>Lactobacillales</taxon>
        <taxon>Lactobacillaceae</taxon>
        <taxon>Lactobacillus</taxon>
    </lineage>
</organism>
<dbReference type="GO" id="GO:0003677">
    <property type="term" value="F:DNA binding"/>
    <property type="evidence" value="ECO:0007669"/>
    <property type="project" value="UniProtKB-KW"/>
</dbReference>
<keyword evidence="8" id="KW-1185">Reference proteome</keyword>
<dbReference type="Gene3D" id="3.40.50.10490">
    <property type="entry name" value="Glucose-6-phosphate isomerase like protein, domain 1"/>
    <property type="match status" value="1"/>
</dbReference>
<dbReference type="SUPFAM" id="SSF53697">
    <property type="entry name" value="SIS domain"/>
    <property type="match status" value="1"/>
</dbReference>
<feature type="domain" description="HTH rpiR-type" evidence="4">
    <location>
        <begin position="1"/>
        <end position="76"/>
    </location>
</feature>
<reference evidence="6 8" key="2">
    <citation type="submission" date="2022-01" db="EMBL/GenBank/DDBJ databases">
        <title>VMRC isolate genome collection.</title>
        <authorList>
            <person name="France M."/>
            <person name="Rutt L."/>
            <person name="Humphrys M."/>
            <person name="Ravel J."/>
        </authorList>
    </citation>
    <scope>NUCLEOTIDE SEQUENCE [LARGE SCALE GENOMIC DNA]</scope>
    <source>
        <strain evidence="6 8">C0172B4</strain>
    </source>
</reference>
<dbReference type="Proteomes" id="UP001211420">
    <property type="component" value="Unassembled WGS sequence"/>
</dbReference>
<dbReference type="PROSITE" id="PS51464">
    <property type="entry name" value="SIS"/>
    <property type="match status" value="1"/>
</dbReference>
<sequence length="270" mass="29966">MNLLKELRNVDHFTKTEQRLLTYIDANPEKIIYGTIKELSRNAGVGEATIIRLCKKLNLSGFSDLKIELAKDSLTSPPSHIEKKSYLTTSANLLKDAITKTEKLVIESDINKAINILSNAKSIYLFGVGHSGESARDYAKTWFRVGLVAHAEVDPHFQVQIASFLNSRDVVVALSLSGHTKDIYDSVRLAKKRGAHIIVITNDFTSPIAKLADVTLRTAVSEFLNIGSVSGQVSQLYICEVLAKGYENYNHIDTTKLKERALKAIMNKSM</sequence>
<dbReference type="Gene3D" id="1.10.10.10">
    <property type="entry name" value="Winged helix-like DNA-binding domain superfamily/Winged helix DNA-binding domain"/>
    <property type="match status" value="1"/>
</dbReference>
<dbReference type="InterPro" id="IPR035472">
    <property type="entry name" value="RpiR-like_SIS"/>
</dbReference>
<dbReference type="InterPro" id="IPR036388">
    <property type="entry name" value="WH-like_DNA-bd_sf"/>
</dbReference>
<dbReference type="InterPro" id="IPR000281">
    <property type="entry name" value="HTH_RpiR"/>
</dbReference>
<dbReference type="SUPFAM" id="SSF46689">
    <property type="entry name" value="Homeodomain-like"/>
    <property type="match status" value="1"/>
</dbReference>
<gene>
    <name evidence="6" type="ORF">L2772_02400</name>
    <name evidence="7" type="ORF">L2Z99_03955</name>
</gene>
<dbReference type="Pfam" id="PF01418">
    <property type="entry name" value="HTH_6"/>
    <property type="match status" value="1"/>
</dbReference>
<dbReference type="InterPro" id="IPR001347">
    <property type="entry name" value="SIS_dom"/>
</dbReference>
<proteinExistence type="predicted"/>
<evidence type="ECO:0000259" key="5">
    <source>
        <dbReference type="PROSITE" id="PS51464"/>
    </source>
</evidence>
<keyword evidence="1" id="KW-0805">Transcription regulation</keyword>
<name>A0AAW5WY28_9LACO</name>
<keyword evidence="2" id="KW-0238">DNA-binding</keyword>
<reference evidence="7" key="1">
    <citation type="submission" date="2022-01" db="EMBL/GenBank/DDBJ databases">
        <title>STING isolate genome collection.</title>
        <authorList>
            <person name="France M."/>
            <person name="Rutt L."/>
            <person name="Humphrys M."/>
            <person name="Ravel J."/>
        </authorList>
    </citation>
    <scope>NUCLEOTIDE SEQUENCE</scope>
    <source>
        <strain evidence="7">C0081E5</strain>
    </source>
</reference>
<dbReference type="InterPro" id="IPR046348">
    <property type="entry name" value="SIS_dom_sf"/>
</dbReference>
<dbReference type="InterPro" id="IPR009057">
    <property type="entry name" value="Homeodomain-like_sf"/>
</dbReference>
<dbReference type="PANTHER" id="PTHR30514:SF1">
    <property type="entry name" value="HTH-TYPE TRANSCRIPTIONAL REGULATOR HEXR-RELATED"/>
    <property type="match status" value="1"/>
</dbReference>
<evidence type="ECO:0000256" key="3">
    <source>
        <dbReference type="ARBA" id="ARBA00023163"/>
    </source>
</evidence>
<dbReference type="GO" id="GO:0003700">
    <property type="term" value="F:DNA-binding transcription factor activity"/>
    <property type="evidence" value="ECO:0007669"/>
    <property type="project" value="InterPro"/>
</dbReference>
<keyword evidence="3" id="KW-0804">Transcription</keyword>
<dbReference type="PROSITE" id="PS51071">
    <property type="entry name" value="HTH_RPIR"/>
    <property type="match status" value="1"/>
</dbReference>
<evidence type="ECO:0000313" key="9">
    <source>
        <dbReference type="Proteomes" id="UP001211566"/>
    </source>
</evidence>
<comment type="caution">
    <text evidence="7">The sequence shown here is derived from an EMBL/GenBank/DDBJ whole genome shotgun (WGS) entry which is preliminary data.</text>
</comment>
<dbReference type="InterPro" id="IPR047640">
    <property type="entry name" value="RpiR-like"/>
</dbReference>
<evidence type="ECO:0000259" key="4">
    <source>
        <dbReference type="PROSITE" id="PS51071"/>
    </source>
</evidence>
<protein>
    <submittedName>
        <fullName evidence="7">MurR/RpiR family transcriptional regulator</fullName>
    </submittedName>
</protein>
<dbReference type="EMBL" id="JAKHPW010000001">
    <property type="protein sequence ID" value="MCZ3621719.1"/>
    <property type="molecule type" value="Genomic_DNA"/>
</dbReference>
<accession>A0AAW5WY28</accession>
<dbReference type="RefSeq" id="WP_269254046.1">
    <property type="nucleotide sequence ID" value="NZ_JAKHEY010000004.1"/>
</dbReference>
<dbReference type="PANTHER" id="PTHR30514">
    <property type="entry name" value="GLUCOKINASE"/>
    <property type="match status" value="1"/>
</dbReference>
<evidence type="ECO:0000256" key="2">
    <source>
        <dbReference type="ARBA" id="ARBA00023125"/>
    </source>
</evidence>
<dbReference type="AlphaFoldDB" id="A0AAW5WY28"/>
<evidence type="ECO:0000313" key="8">
    <source>
        <dbReference type="Proteomes" id="UP001211420"/>
    </source>
</evidence>
<evidence type="ECO:0000313" key="6">
    <source>
        <dbReference type="EMBL" id="MCZ3621719.1"/>
    </source>
</evidence>
<dbReference type="GO" id="GO:0097367">
    <property type="term" value="F:carbohydrate derivative binding"/>
    <property type="evidence" value="ECO:0007669"/>
    <property type="project" value="InterPro"/>
</dbReference>
<dbReference type="CDD" id="cd05013">
    <property type="entry name" value="SIS_RpiR"/>
    <property type="match status" value="1"/>
</dbReference>
<dbReference type="Pfam" id="PF01380">
    <property type="entry name" value="SIS"/>
    <property type="match status" value="1"/>
</dbReference>
<dbReference type="GO" id="GO:1901135">
    <property type="term" value="P:carbohydrate derivative metabolic process"/>
    <property type="evidence" value="ECO:0007669"/>
    <property type="project" value="InterPro"/>
</dbReference>